<keyword evidence="1" id="KW-0472">Membrane</keyword>
<evidence type="ECO:0000256" key="1">
    <source>
        <dbReference type="SAM" id="Phobius"/>
    </source>
</evidence>
<feature type="chain" id="PRO_5046428016" description="Protein-disulfide reductase" evidence="2">
    <location>
        <begin position="29"/>
        <end position="118"/>
    </location>
</feature>
<evidence type="ECO:0000256" key="2">
    <source>
        <dbReference type="SAM" id="SignalP"/>
    </source>
</evidence>
<name>A0ABS7I6R2_9HYPH</name>
<feature type="transmembrane region" description="Helical" evidence="1">
    <location>
        <begin position="89"/>
        <end position="110"/>
    </location>
</feature>
<evidence type="ECO:0000313" key="4">
    <source>
        <dbReference type="Proteomes" id="UP000746918"/>
    </source>
</evidence>
<keyword evidence="4" id="KW-1185">Reference proteome</keyword>
<protein>
    <recommendedName>
        <fullName evidence="5">Protein-disulfide reductase</fullName>
    </recommendedName>
</protein>
<proteinExistence type="predicted"/>
<dbReference type="Proteomes" id="UP000746918">
    <property type="component" value="Unassembled WGS sequence"/>
</dbReference>
<evidence type="ECO:0008006" key="5">
    <source>
        <dbReference type="Google" id="ProtNLM"/>
    </source>
</evidence>
<organism evidence="3 4">
    <name type="scientific">Bartonella raoultii</name>
    <dbReference type="NCBI Taxonomy" id="1457020"/>
    <lineage>
        <taxon>Bacteria</taxon>
        <taxon>Pseudomonadati</taxon>
        <taxon>Pseudomonadota</taxon>
        <taxon>Alphaproteobacteria</taxon>
        <taxon>Hyphomicrobiales</taxon>
        <taxon>Bartonellaceae</taxon>
        <taxon>Bartonella</taxon>
    </lineage>
</organism>
<feature type="signal peptide" evidence="2">
    <location>
        <begin position="1"/>
        <end position="28"/>
    </location>
</feature>
<gene>
    <name evidence="3" type="ORF">K3248_05905</name>
</gene>
<dbReference type="EMBL" id="JAIFRO010000005">
    <property type="protein sequence ID" value="MBX4336122.1"/>
    <property type="molecule type" value="Genomic_DNA"/>
</dbReference>
<keyword evidence="1" id="KW-1133">Transmembrane helix</keyword>
<evidence type="ECO:0000313" key="3">
    <source>
        <dbReference type="EMBL" id="MBX4336122.1"/>
    </source>
</evidence>
<accession>A0ABS7I6R2</accession>
<sequence length="118" mass="13106">MYKIFKNYAFSVCIAITFLLSHIVNVNAHHLINVPKKESIAQHTTEQKNDLTYKAVRMAALYTPAVSHGQGNEAIIGGKIEKVVEPMSIAIGIMCTGYVISIITSVIGWVKDIVWIFK</sequence>
<keyword evidence="1" id="KW-0812">Transmembrane</keyword>
<dbReference type="RefSeq" id="WP_220717460.1">
    <property type="nucleotide sequence ID" value="NZ_JAIFRO010000005.1"/>
</dbReference>
<reference evidence="3 4" key="1">
    <citation type="submission" date="2021-08" db="EMBL/GenBank/DDBJ databases">
        <title>Bartonella raoulti 094 sp. nov.</title>
        <authorList>
            <person name="Zgheib R."/>
            <person name="Hammoud A."/>
        </authorList>
    </citation>
    <scope>NUCLEOTIDE SEQUENCE [LARGE SCALE GENOMIC DNA]</scope>
    <source>
        <strain evidence="3 4">094</strain>
    </source>
</reference>
<keyword evidence="2" id="KW-0732">Signal</keyword>
<comment type="caution">
    <text evidence="3">The sequence shown here is derived from an EMBL/GenBank/DDBJ whole genome shotgun (WGS) entry which is preliminary data.</text>
</comment>